<reference evidence="1 2" key="1">
    <citation type="submission" date="2024-09" db="EMBL/GenBank/DDBJ databases">
        <authorList>
            <person name="Sun Q."/>
            <person name="Mori K."/>
        </authorList>
    </citation>
    <scope>NUCLEOTIDE SEQUENCE [LARGE SCALE GENOMIC DNA]</scope>
    <source>
        <strain evidence="1 2">CCM 7904</strain>
    </source>
</reference>
<keyword evidence="2" id="KW-1185">Reference proteome</keyword>
<dbReference type="EMBL" id="JBHLWQ010000051">
    <property type="protein sequence ID" value="MFC0199706.1"/>
    <property type="molecule type" value="Genomic_DNA"/>
</dbReference>
<dbReference type="Proteomes" id="UP001589795">
    <property type="component" value="Unassembled WGS sequence"/>
</dbReference>
<dbReference type="InterPro" id="IPR002495">
    <property type="entry name" value="Glyco_trans_8"/>
</dbReference>
<gene>
    <name evidence="1" type="ORF">ACFFIZ_05100</name>
</gene>
<dbReference type="Gene3D" id="3.90.550.10">
    <property type="entry name" value="Spore Coat Polysaccharide Biosynthesis Protein SpsA, Chain A"/>
    <property type="match status" value="1"/>
</dbReference>
<organism evidence="1 2">
    <name type="scientific">Paracoccus rhizosphaerae</name>
    <dbReference type="NCBI Taxonomy" id="1133347"/>
    <lineage>
        <taxon>Bacteria</taxon>
        <taxon>Pseudomonadati</taxon>
        <taxon>Pseudomonadota</taxon>
        <taxon>Alphaproteobacteria</taxon>
        <taxon>Rhodobacterales</taxon>
        <taxon>Paracoccaceae</taxon>
        <taxon>Paracoccus</taxon>
    </lineage>
</organism>
<dbReference type="RefSeq" id="WP_265506503.1">
    <property type="nucleotide sequence ID" value="NZ_JAOTBE010000013.1"/>
</dbReference>
<evidence type="ECO:0000313" key="2">
    <source>
        <dbReference type="Proteomes" id="UP001589795"/>
    </source>
</evidence>
<dbReference type="SUPFAM" id="SSF53448">
    <property type="entry name" value="Nucleotide-diphospho-sugar transferases"/>
    <property type="match status" value="1"/>
</dbReference>
<sequence>MPRVWTRGLDAYQQRRHGGARAPARLDVMTAIGGNNLDVLQVMLLSLSESHPRDHVRFWLFHLHLGPDKLAELARFCDTLPNLELRLVHVTDNKGFMQLSELGGRPFGARFLWLVAHQHLPGDLRRVLFLDPLDILVTDDLLPFLNQPLLGRLVAACRESPYSPPLIAGPARQAHARGASNDRILRISKGIVNSGAMVINLDRARRDGLSIQTYLDVATWAQEKLDLSFGDQGLFSLAHGSDYVQAHDRYNFRFHEATRRDTALRPAVAHFAGKVAKPFHLRLTAGQEEMVLTHLKATGAEKVQLNPFQSIKAFDLAHYRLWWETCARTPVHARIAPTANEFATRVLAEQGLGDQRHAPAAQ</sequence>
<dbReference type="InterPro" id="IPR029044">
    <property type="entry name" value="Nucleotide-diphossugar_trans"/>
</dbReference>
<evidence type="ECO:0000313" key="1">
    <source>
        <dbReference type="EMBL" id="MFC0199706.1"/>
    </source>
</evidence>
<comment type="caution">
    <text evidence="1">The sequence shown here is derived from an EMBL/GenBank/DDBJ whole genome shotgun (WGS) entry which is preliminary data.</text>
</comment>
<dbReference type="Pfam" id="PF01501">
    <property type="entry name" value="Glyco_transf_8"/>
    <property type="match status" value="1"/>
</dbReference>
<name>A0ABV6CIC7_9RHOB</name>
<accession>A0ABV6CIC7</accession>
<proteinExistence type="predicted"/>
<protein>
    <submittedName>
        <fullName evidence="1">Glycosyltransferase family 8 protein</fullName>
    </submittedName>
</protein>